<dbReference type="InterPro" id="IPR008775">
    <property type="entry name" value="Phytyl_CoA_dOase-like"/>
</dbReference>
<proteinExistence type="predicted"/>
<evidence type="ECO:0000256" key="1">
    <source>
        <dbReference type="ARBA" id="ARBA00001954"/>
    </source>
</evidence>
<dbReference type="Gene3D" id="2.60.120.620">
    <property type="entry name" value="q2cbj1_9rhob like domain"/>
    <property type="match status" value="1"/>
</dbReference>
<dbReference type="STRING" id="198092.SAMN02745194_00362"/>
<reference evidence="2 3" key="1">
    <citation type="submission" date="2016-11" db="EMBL/GenBank/DDBJ databases">
        <authorList>
            <person name="Jaros S."/>
            <person name="Januszkiewicz K."/>
            <person name="Wedrychowicz H."/>
        </authorList>
    </citation>
    <scope>NUCLEOTIDE SEQUENCE [LARGE SCALE GENOMIC DNA]</scope>
    <source>
        <strain evidence="2 3">DSM 14916</strain>
    </source>
</reference>
<dbReference type="PANTHER" id="PTHR20883:SF48">
    <property type="entry name" value="ECTOINE DIOXYGENASE"/>
    <property type="match status" value="1"/>
</dbReference>
<keyword evidence="3" id="KW-1185">Reference proteome</keyword>
<dbReference type="RefSeq" id="WP_217659544.1">
    <property type="nucleotide sequence ID" value="NZ_FQZF01000002.1"/>
</dbReference>
<sequence length="275" mass="30310">MRLSPAMVERYRREGAVFPIRAFPEEEMAGHLAGLEAMEAARAGRLPPAVNYKIHLLVPSLWDMVHDPRILDAVEDVLGPDILCWASSFFAKNAADPANVPWHQDATYWGLSEPTAVTAWVAFTPSTPENGGMRIVPGTHLTPLAHGDNKDRHNMLPGREEILVEVDEAEAVDVVLAPGEMSLHHLLLVHGSKPNSSGRRRVGFAIRYIAGHLRQEGPRRGTAALVRGRDHGHFELEQRPEGEFHPDAVARHSRMLRNAMANVSAAIQRDRGQGG</sequence>
<protein>
    <submittedName>
        <fullName evidence="2">Chlorinating enzyme</fullName>
    </submittedName>
</protein>
<comment type="cofactor">
    <cofactor evidence="1">
        <name>Fe(2+)</name>
        <dbReference type="ChEBI" id="CHEBI:29033"/>
    </cofactor>
</comment>
<gene>
    <name evidence="2" type="ORF">SAMN02745194_00362</name>
</gene>
<dbReference type="AlphaFoldDB" id="A0A1M6B4Z2"/>
<dbReference type="SUPFAM" id="SSF51197">
    <property type="entry name" value="Clavaminate synthase-like"/>
    <property type="match status" value="1"/>
</dbReference>
<dbReference type="GO" id="GO:0005506">
    <property type="term" value="F:iron ion binding"/>
    <property type="evidence" value="ECO:0007669"/>
    <property type="project" value="UniProtKB-ARBA"/>
</dbReference>
<dbReference type="Proteomes" id="UP000184387">
    <property type="component" value="Unassembled WGS sequence"/>
</dbReference>
<dbReference type="EMBL" id="FQZF01000002">
    <property type="protein sequence ID" value="SHI43727.1"/>
    <property type="molecule type" value="Genomic_DNA"/>
</dbReference>
<evidence type="ECO:0000313" key="3">
    <source>
        <dbReference type="Proteomes" id="UP000184387"/>
    </source>
</evidence>
<dbReference type="GO" id="GO:0016706">
    <property type="term" value="F:2-oxoglutarate-dependent dioxygenase activity"/>
    <property type="evidence" value="ECO:0007669"/>
    <property type="project" value="UniProtKB-ARBA"/>
</dbReference>
<dbReference type="PANTHER" id="PTHR20883">
    <property type="entry name" value="PHYTANOYL-COA DIOXYGENASE DOMAIN CONTAINING 1"/>
    <property type="match status" value="1"/>
</dbReference>
<name>A0A1M6B4Z2_9PROT</name>
<evidence type="ECO:0000313" key="2">
    <source>
        <dbReference type="EMBL" id="SHI43727.1"/>
    </source>
</evidence>
<accession>A0A1M6B4Z2</accession>
<organism evidence="2 3">
    <name type="scientific">Muricoccus roseus</name>
    <dbReference type="NCBI Taxonomy" id="198092"/>
    <lineage>
        <taxon>Bacteria</taxon>
        <taxon>Pseudomonadati</taxon>
        <taxon>Pseudomonadota</taxon>
        <taxon>Alphaproteobacteria</taxon>
        <taxon>Acetobacterales</taxon>
        <taxon>Roseomonadaceae</taxon>
        <taxon>Muricoccus</taxon>
    </lineage>
</organism>
<dbReference type="Pfam" id="PF05721">
    <property type="entry name" value="PhyH"/>
    <property type="match status" value="1"/>
</dbReference>